<accession>A0A7J7JC84</accession>
<dbReference type="InterPro" id="IPR000504">
    <property type="entry name" value="RRM_dom"/>
</dbReference>
<protein>
    <recommendedName>
        <fullName evidence="2">RRM domain-containing protein</fullName>
    </recommendedName>
</protein>
<comment type="caution">
    <text evidence="3">The sequence shown here is derived from an EMBL/GenBank/DDBJ whole genome shotgun (WGS) entry which is preliminary data.</text>
</comment>
<dbReference type="InterPro" id="IPR012677">
    <property type="entry name" value="Nucleotide-bd_a/b_plait_sf"/>
</dbReference>
<dbReference type="AlphaFoldDB" id="A0A7J7JC84"/>
<dbReference type="Pfam" id="PF13893">
    <property type="entry name" value="RRM_5"/>
    <property type="match status" value="1"/>
</dbReference>
<dbReference type="SMART" id="SM00360">
    <property type="entry name" value="RRM"/>
    <property type="match status" value="2"/>
</dbReference>
<evidence type="ECO:0000313" key="3">
    <source>
        <dbReference type="EMBL" id="KAF6023627.1"/>
    </source>
</evidence>
<dbReference type="Proteomes" id="UP000593567">
    <property type="component" value="Unassembled WGS sequence"/>
</dbReference>
<sequence length="395" mass="43012">MLFVVPFAPAVTLSGQVMAPMPPVPGVPAMAGVPGYQLMHGMNPTVLQGFSLQPPISSPQPLPSAPPAAPSMPAAAIPFSSSRLPDGQLPTNTVNQLQLQQLMMNQLHGLPSAPSLHPKIPQYALSPQLHAQQMLLNQAALNSAAASPTASLQVLPGRQFPGRQTPASEYQPTVGFPAANAASPDLPATSPHNSTSSVVLVSNLNSQKVSPDALFTLFGMYGDVQRVKILFNKTDSALVQYEDHSMALMACKYLDRVKFWDHEVRVMLSRHTNIQMPSADSHKEGFKLTKDFTNSDLHRYSKKGTRNGVNIYPPCNTLHLCNIPIEAANENFLVEEFSKHAQVTGFKFFHNDKRMALIQFQSTAEAVAALIVMHNFPINQTHHLRVSFAKAPIHL</sequence>
<evidence type="ECO:0000259" key="2">
    <source>
        <dbReference type="PROSITE" id="PS50102"/>
    </source>
</evidence>
<dbReference type="PROSITE" id="PS50102">
    <property type="entry name" value="RRM"/>
    <property type="match status" value="2"/>
</dbReference>
<gene>
    <name evidence="3" type="ORF">EB796_018066</name>
</gene>
<keyword evidence="1" id="KW-0694">RNA-binding</keyword>
<name>A0A7J7JC84_BUGNE</name>
<evidence type="ECO:0000256" key="1">
    <source>
        <dbReference type="PROSITE-ProRule" id="PRU00176"/>
    </source>
</evidence>
<feature type="domain" description="RRM" evidence="2">
    <location>
        <begin position="197"/>
        <end position="271"/>
    </location>
</feature>
<dbReference type="Gene3D" id="3.30.70.330">
    <property type="match status" value="2"/>
</dbReference>
<dbReference type="EMBL" id="VXIV02002685">
    <property type="protein sequence ID" value="KAF6023627.1"/>
    <property type="molecule type" value="Genomic_DNA"/>
</dbReference>
<reference evidence="3" key="1">
    <citation type="submission" date="2020-06" db="EMBL/GenBank/DDBJ databases">
        <title>Draft genome of Bugula neritina, a colonial animal packing powerful symbionts and potential medicines.</title>
        <authorList>
            <person name="Rayko M."/>
        </authorList>
    </citation>
    <scope>NUCLEOTIDE SEQUENCE [LARGE SCALE GENOMIC DNA]</scope>
    <source>
        <strain evidence="3">Kwan_BN1</strain>
    </source>
</reference>
<dbReference type="FunFam" id="3.30.70.330:FF:000341">
    <property type="entry name" value="Hephaestus, isoform C"/>
    <property type="match status" value="1"/>
</dbReference>
<dbReference type="PANTHER" id="PTHR15592">
    <property type="entry name" value="MATRIN 3/NUCLEAR PROTEIN 220-RELATED"/>
    <property type="match status" value="1"/>
</dbReference>
<dbReference type="OrthoDB" id="296632at2759"/>
<organism evidence="3 4">
    <name type="scientific">Bugula neritina</name>
    <name type="common">Brown bryozoan</name>
    <name type="synonym">Sertularia neritina</name>
    <dbReference type="NCBI Taxonomy" id="10212"/>
    <lineage>
        <taxon>Eukaryota</taxon>
        <taxon>Metazoa</taxon>
        <taxon>Spiralia</taxon>
        <taxon>Lophotrochozoa</taxon>
        <taxon>Bryozoa</taxon>
        <taxon>Gymnolaemata</taxon>
        <taxon>Cheilostomatida</taxon>
        <taxon>Flustrina</taxon>
        <taxon>Buguloidea</taxon>
        <taxon>Bugulidae</taxon>
        <taxon>Bugula</taxon>
    </lineage>
</organism>
<feature type="domain" description="RRM" evidence="2">
    <location>
        <begin position="316"/>
        <end position="391"/>
    </location>
</feature>
<dbReference type="InterPro" id="IPR035979">
    <property type="entry name" value="RBD_domain_sf"/>
</dbReference>
<dbReference type="SUPFAM" id="SSF54928">
    <property type="entry name" value="RNA-binding domain, RBD"/>
    <property type="match status" value="2"/>
</dbReference>
<proteinExistence type="predicted"/>
<dbReference type="GO" id="GO:0003723">
    <property type="term" value="F:RNA binding"/>
    <property type="evidence" value="ECO:0007669"/>
    <property type="project" value="UniProtKB-UniRule"/>
</dbReference>
<evidence type="ECO:0000313" key="4">
    <source>
        <dbReference type="Proteomes" id="UP000593567"/>
    </source>
</evidence>
<keyword evidence="4" id="KW-1185">Reference proteome</keyword>
<dbReference type="CDD" id="cd12423">
    <property type="entry name" value="RRM3_PTBP1_like"/>
    <property type="match status" value="1"/>
</dbReference>